<dbReference type="PANTHER" id="PTHR30244:SF34">
    <property type="entry name" value="DTDP-4-AMINO-4,6-DIDEOXYGALACTOSE TRANSAMINASE"/>
    <property type="match status" value="1"/>
</dbReference>
<dbReference type="SUPFAM" id="SSF53383">
    <property type="entry name" value="PLP-dependent transferases"/>
    <property type="match status" value="1"/>
</dbReference>
<dbReference type="CDD" id="cd00616">
    <property type="entry name" value="AHBA_syn"/>
    <property type="match status" value="1"/>
</dbReference>
<dbReference type="InterPro" id="IPR012749">
    <property type="entry name" value="WecE-like"/>
</dbReference>
<dbReference type="GO" id="GO:0030170">
    <property type="term" value="F:pyridoxal phosphate binding"/>
    <property type="evidence" value="ECO:0007669"/>
    <property type="project" value="TreeGrafter"/>
</dbReference>
<dbReference type="Pfam" id="PF01041">
    <property type="entry name" value="DegT_DnrJ_EryC1"/>
    <property type="match status" value="1"/>
</dbReference>
<reference evidence="1" key="1">
    <citation type="submission" date="2020-03" db="EMBL/GenBank/DDBJ databases">
        <title>The deep terrestrial virosphere.</title>
        <authorList>
            <person name="Holmfeldt K."/>
            <person name="Nilsson E."/>
            <person name="Simone D."/>
            <person name="Lopez-Fernandez M."/>
            <person name="Wu X."/>
            <person name="de Brujin I."/>
            <person name="Lundin D."/>
            <person name="Andersson A."/>
            <person name="Bertilsson S."/>
            <person name="Dopson M."/>
        </authorList>
    </citation>
    <scope>NUCLEOTIDE SEQUENCE</scope>
    <source>
        <strain evidence="2">MM415A01889</strain>
        <strain evidence="1">MM415B00778</strain>
    </source>
</reference>
<dbReference type="InterPro" id="IPR015421">
    <property type="entry name" value="PyrdxlP-dep_Trfase_major"/>
</dbReference>
<name>A0A6M3IYT2_9ZZZZ</name>
<dbReference type="NCBIfam" id="TIGR02379">
    <property type="entry name" value="ECA_wecE"/>
    <property type="match status" value="1"/>
</dbReference>
<dbReference type="AlphaFoldDB" id="A0A6M3IYT2"/>
<sequence>MIPFNKPYINSKVLCNIEKVCDNECLDKDIFIKKCEAKLRKITGSKRALLTHSCTGALEISAILTNIKDGDEVIMSSFTHPSTANAFVLRGGVPVFVDIREDTLNIDETLILNAWTPKTKAIVVTHYAGIGCEMDTIIKLADKCGIIIVEDAAQCIDSYYRGDHLGSMGDFGTISFHSTKNIPIGEGGVLLINNSNYIDRAEIVHKFGTNRTKFMDNKADKYEWVDIGSSYMTSEIIAAFLYSQLSNIDSITIQRLNIWNKYLSGFEDLEKEGYIKRPTVPRECWNHNAHIFYLLVWGGKRDFLLNELAKRKIQSSTHFVPLHTSKYGKKFYKYLPVTNVVSNCILRLPIWYNMPNNTVDYIIDNVKEVIYSVC</sequence>
<dbReference type="PIRSF" id="PIRSF000390">
    <property type="entry name" value="PLP_StrS"/>
    <property type="match status" value="1"/>
</dbReference>
<keyword evidence="1" id="KW-0808">Transferase</keyword>
<dbReference type="Gene3D" id="3.90.1150.10">
    <property type="entry name" value="Aspartate Aminotransferase, domain 1"/>
    <property type="match status" value="1"/>
</dbReference>
<protein>
    <submittedName>
        <fullName evidence="1">Putative DegT/DnrJ/EryC1/StrS aminotransferase family protein</fullName>
    </submittedName>
</protein>
<dbReference type="Gene3D" id="3.40.640.10">
    <property type="entry name" value="Type I PLP-dependent aspartate aminotransferase-like (Major domain)"/>
    <property type="match status" value="1"/>
</dbReference>
<evidence type="ECO:0000313" key="1">
    <source>
        <dbReference type="EMBL" id="QJA62494.1"/>
    </source>
</evidence>
<organism evidence="1">
    <name type="scientific">viral metagenome</name>
    <dbReference type="NCBI Taxonomy" id="1070528"/>
    <lineage>
        <taxon>unclassified sequences</taxon>
        <taxon>metagenomes</taxon>
        <taxon>organismal metagenomes</taxon>
    </lineage>
</organism>
<dbReference type="PANTHER" id="PTHR30244">
    <property type="entry name" value="TRANSAMINASE"/>
    <property type="match status" value="1"/>
</dbReference>
<gene>
    <name evidence="2" type="ORF">MM415A01889_0011</name>
    <name evidence="1" type="ORF">MM415B00778_0028</name>
</gene>
<proteinExistence type="predicted"/>
<dbReference type="GO" id="GO:0019180">
    <property type="term" value="F:dTDP-4-amino-4,6-dideoxygalactose transaminase activity"/>
    <property type="evidence" value="ECO:0007669"/>
    <property type="project" value="TreeGrafter"/>
</dbReference>
<dbReference type="InterPro" id="IPR000653">
    <property type="entry name" value="DegT/StrS_aminotransferase"/>
</dbReference>
<dbReference type="InterPro" id="IPR015422">
    <property type="entry name" value="PyrdxlP-dep_Trfase_small"/>
</dbReference>
<dbReference type="InterPro" id="IPR015424">
    <property type="entry name" value="PyrdxlP-dep_Trfase"/>
</dbReference>
<accession>A0A6M3IYT2</accession>
<dbReference type="EMBL" id="MT142131">
    <property type="protein sequence ID" value="QJA74956.1"/>
    <property type="molecule type" value="Genomic_DNA"/>
</dbReference>
<dbReference type="EMBL" id="MT141472">
    <property type="protein sequence ID" value="QJA62494.1"/>
    <property type="molecule type" value="Genomic_DNA"/>
</dbReference>
<dbReference type="GO" id="GO:0000271">
    <property type="term" value="P:polysaccharide biosynthetic process"/>
    <property type="evidence" value="ECO:0007669"/>
    <property type="project" value="TreeGrafter"/>
</dbReference>
<evidence type="ECO:0000313" key="2">
    <source>
        <dbReference type="EMBL" id="QJA74956.1"/>
    </source>
</evidence>
<keyword evidence="1" id="KW-0032">Aminotransferase</keyword>
<dbReference type="NCBIfam" id="NF008687">
    <property type="entry name" value="PRK11706.1"/>
    <property type="match status" value="1"/>
</dbReference>